<keyword evidence="1" id="KW-0812">Transmembrane</keyword>
<dbReference type="Proteomes" id="UP000521922">
    <property type="component" value="Unassembled WGS sequence"/>
</dbReference>
<evidence type="ECO:0000313" key="2">
    <source>
        <dbReference type="EMBL" id="NYD24126.1"/>
    </source>
</evidence>
<evidence type="ECO:0000313" key="3">
    <source>
        <dbReference type="Proteomes" id="UP000521922"/>
    </source>
</evidence>
<reference evidence="2 3" key="1">
    <citation type="submission" date="2020-07" db="EMBL/GenBank/DDBJ databases">
        <title>Sequencing the genomes of 1000 actinobacteria strains.</title>
        <authorList>
            <person name="Klenk H.-P."/>
        </authorList>
    </citation>
    <scope>NUCLEOTIDE SEQUENCE [LARGE SCALE GENOMIC DNA]</scope>
    <source>
        <strain evidence="2 3">DSM 7487</strain>
    </source>
</reference>
<gene>
    <name evidence="2" type="ORF">BJ968_003666</name>
</gene>
<sequence>MQDWGSFSYAFGPVVAFVAVGLLVLLLRWTYARGKSVVERRPERGGEQDYGLLEVVAAPPTFVEAEVQRRTLVDAGIRATLAPTTEGPRVMVFPTEAGLARQILAQGRGKS</sequence>
<dbReference type="AlphaFoldDB" id="A0A7Y9J2E4"/>
<name>A0A7Y9J2E4_9ACTN</name>
<accession>A0A7Y9J2E4</accession>
<keyword evidence="3" id="KW-1185">Reference proteome</keyword>
<keyword evidence="1" id="KW-1133">Transmembrane helix</keyword>
<evidence type="ECO:0000256" key="1">
    <source>
        <dbReference type="SAM" id="Phobius"/>
    </source>
</evidence>
<dbReference type="RefSeq" id="WP_179754315.1">
    <property type="nucleotide sequence ID" value="NZ_BAAAGN010000030.1"/>
</dbReference>
<proteinExistence type="predicted"/>
<keyword evidence="1" id="KW-0472">Membrane</keyword>
<dbReference type="EMBL" id="JACCBB010000001">
    <property type="protein sequence ID" value="NYD24126.1"/>
    <property type="molecule type" value="Genomic_DNA"/>
</dbReference>
<feature type="transmembrane region" description="Helical" evidence="1">
    <location>
        <begin position="6"/>
        <end position="31"/>
    </location>
</feature>
<comment type="caution">
    <text evidence="2">The sequence shown here is derived from an EMBL/GenBank/DDBJ whole genome shotgun (WGS) entry which is preliminary data.</text>
</comment>
<protein>
    <submittedName>
        <fullName evidence="2">Uncharacterized protein</fullName>
    </submittedName>
</protein>
<organism evidence="2 3">
    <name type="scientific">Kineococcus aurantiacus</name>
    <dbReference type="NCBI Taxonomy" id="37633"/>
    <lineage>
        <taxon>Bacteria</taxon>
        <taxon>Bacillati</taxon>
        <taxon>Actinomycetota</taxon>
        <taxon>Actinomycetes</taxon>
        <taxon>Kineosporiales</taxon>
        <taxon>Kineosporiaceae</taxon>
        <taxon>Kineococcus</taxon>
    </lineage>
</organism>